<reference evidence="3 4" key="1">
    <citation type="submission" date="2023-12" db="EMBL/GenBank/DDBJ databases">
        <title>A high-quality genome assembly for Dillenia turbinata (Dilleniales).</title>
        <authorList>
            <person name="Chanderbali A."/>
        </authorList>
    </citation>
    <scope>NUCLEOTIDE SEQUENCE [LARGE SCALE GENOMIC DNA]</scope>
    <source>
        <strain evidence="3">LSX21</strain>
        <tissue evidence="3">Leaf</tissue>
    </source>
</reference>
<dbReference type="GO" id="GO:0042910">
    <property type="term" value="F:xenobiotic transmembrane transporter activity"/>
    <property type="evidence" value="ECO:0007669"/>
    <property type="project" value="InterPro"/>
</dbReference>
<dbReference type="AlphaFoldDB" id="A0AAN8WDE2"/>
<proteinExistence type="inferred from homology"/>
<dbReference type="EMBL" id="JBAMMX010000001">
    <property type="protein sequence ID" value="KAK6946701.1"/>
    <property type="molecule type" value="Genomic_DNA"/>
</dbReference>
<dbReference type="Proteomes" id="UP001370490">
    <property type="component" value="Unassembled WGS sequence"/>
</dbReference>
<sequence length="104" mass="11373">MEFSKWSWKNILDMKEAKGQVLYALPMVVTNVCYYSIPVVSVMFASHLGHLELAGSTLANSWASVTGFCVMVIPRAEEGLKISLIVLSYGGWNALGRAGLSPTY</sequence>
<comment type="similarity">
    <text evidence="1">Belongs to the multi antimicrobial extrusion (MATE) (TC 2.A.66.1) family.</text>
</comment>
<dbReference type="GO" id="GO:0015297">
    <property type="term" value="F:antiporter activity"/>
    <property type="evidence" value="ECO:0007669"/>
    <property type="project" value="InterPro"/>
</dbReference>
<comment type="caution">
    <text evidence="3">The sequence shown here is derived from an EMBL/GenBank/DDBJ whole genome shotgun (WGS) entry which is preliminary data.</text>
</comment>
<organism evidence="3 4">
    <name type="scientific">Dillenia turbinata</name>
    <dbReference type="NCBI Taxonomy" id="194707"/>
    <lineage>
        <taxon>Eukaryota</taxon>
        <taxon>Viridiplantae</taxon>
        <taxon>Streptophyta</taxon>
        <taxon>Embryophyta</taxon>
        <taxon>Tracheophyta</taxon>
        <taxon>Spermatophyta</taxon>
        <taxon>Magnoliopsida</taxon>
        <taxon>eudicotyledons</taxon>
        <taxon>Gunneridae</taxon>
        <taxon>Pentapetalae</taxon>
        <taxon>Dilleniales</taxon>
        <taxon>Dilleniaceae</taxon>
        <taxon>Dillenia</taxon>
    </lineage>
</organism>
<evidence type="ECO:0000256" key="2">
    <source>
        <dbReference type="SAM" id="Phobius"/>
    </source>
</evidence>
<name>A0AAN8WDE2_9MAGN</name>
<gene>
    <name evidence="3" type="ORF">RJ641_000174</name>
</gene>
<keyword evidence="2" id="KW-0812">Transmembrane</keyword>
<accession>A0AAN8WDE2</accession>
<dbReference type="Pfam" id="PF01554">
    <property type="entry name" value="MatE"/>
    <property type="match status" value="1"/>
</dbReference>
<keyword evidence="2" id="KW-1133">Transmembrane helix</keyword>
<feature type="transmembrane region" description="Helical" evidence="2">
    <location>
        <begin position="21"/>
        <end position="47"/>
    </location>
</feature>
<dbReference type="InterPro" id="IPR002528">
    <property type="entry name" value="MATE_fam"/>
</dbReference>
<evidence type="ECO:0000313" key="4">
    <source>
        <dbReference type="Proteomes" id="UP001370490"/>
    </source>
</evidence>
<evidence type="ECO:0000256" key="1">
    <source>
        <dbReference type="ARBA" id="ARBA00010199"/>
    </source>
</evidence>
<protein>
    <submittedName>
        <fullName evidence="3">Uncharacterized protein</fullName>
    </submittedName>
</protein>
<keyword evidence="2" id="KW-0472">Membrane</keyword>
<evidence type="ECO:0000313" key="3">
    <source>
        <dbReference type="EMBL" id="KAK6946701.1"/>
    </source>
</evidence>
<dbReference type="GO" id="GO:0016020">
    <property type="term" value="C:membrane"/>
    <property type="evidence" value="ECO:0007669"/>
    <property type="project" value="InterPro"/>
</dbReference>
<keyword evidence="4" id="KW-1185">Reference proteome</keyword>